<proteinExistence type="inferred from homology"/>
<feature type="transmembrane region" description="Helical" evidence="6">
    <location>
        <begin position="58"/>
        <end position="80"/>
    </location>
</feature>
<sequence>MNHPPQTFFTSANAGLPPDYERLKEEHEVAVLGGPHGSASMTTTVINMPRDISLPDHVVWSLFNTLFMNFCCLGFIAYAYSVKSRDRKMVGDVTGAQAYASTAKCLNICALVFSILTAIVLIILFATSSLVAYKAYEQQMKNHGGF</sequence>
<evidence type="ECO:0000256" key="4">
    <source>
        <dbReference type="ARBA" id="ARBA00022989"/>
    </source>
</evidence>
<keyword evidence="3 6" id="KW-0812">Transmembrane</keyword>
<accession>A0A250XVF0</accession>
<dbReference type="Proteomes" id="UP001732720">
    <property type="component" value="Chromosome 1"/>
</dbReference>
<keyword evidence="5 6" id="KW-0472">Membrane</keyword>
<dbReference type="OrthoDB" id="9906841at2759"/>
<comment type="similarity">
    <text evidence="2">Belongs to the CD225/Dispanin family.</text>
</comment>
<evidence type="ECO:0000256" key="6">
    <source>
        <dbReference type="SAM" id="Phobius"/>
    </source>
</evidence>
<evidence type="ECO:0000256" key="3">
    <source>
        <dbReference type="ARBA" id="ARBA00022692"/>
    </source>
</evidence>
<organism evidence="7">
    <name type="scientific">Castor canadensis</name>
    <name type="common">American beaver</name>
    <dbReference type="NCBI Taxonomy" id="51338"/>
    <lineage>
        <taxon>Eukaryota</taxon>
        <taxon>Metazoa</taxon>
        <taxon>Chordata</taxon>
        <taxon>Craniata</taxon>
        <taxon>Vertebrata</taxon>
        <taxon>Euteleostomi</taxon>
        <taxon>Mammalia</taxon>
        <taxon>Eutheria</taxon>
        <taxon>Euarchontoglires</taxon>
        <taxon>Glires</taxon>
        <taxon>Rodentia</taxon>
        <taxon>Castorimorpha</taxon>
        <taxon>Castoridae</taxon>
        <taxon>Castor</taxon>
    </lineage>
</organism>
<reference evidence="7" key="1">
    <citation type="journal article" date="2017" name="G3 (Bethesda)">
        <title>De Novo Genome and Transcriptome Assembly of the Canadian Beaver (Castor canadensis).</title>
        <authorList>
            <person name="Lok S."/>
            <person name="Paton T.A."/>
            <person name="Wang Z."/>
            <person name="Kaur G."/>
            <person name="Walker S."/>
            <person name="Yuen R.K."/>
            <person name="Sung W.W."/>
            <person name="Whitney J."/>
            <person name="Buchanan J.A."/>
            <person name="Trost B."/>
            <person name="Singh N."/>
            <person name="Apresto B."/>
            <person name="Chen N."/>
            <person name="Coole M."/>
            <person name="Dawson T.J."/>
            <person name="Ho K.Y."/>
            <person name="Hu Z."/>
            <person name="Pullenayegum S."/>
            <person name="Samler K."/>
            <person name="Shipstone A."/>
            <person name="Tsoi F."/>
            <person name="Wang T."/>
            <person name="Pereira S.L."/>
            <person name="Rostami P."/>
            <person name="Ryan C.A."/>
            <person name="Tong A.H."/>
            <person name="Ng K."/>
            <person name="Sundaravadanam Y."/>
            <person name="Simpson J.T."/>
            <person name="Lim B.K."/>
            <person name="Engstrom M.D."/>
            <person name="Dutton C.J."/>
            <person name="Kerr K.C."/>
            <person name="Franke M."/>
            <person name="Rapley W."/>
            <person name="Wintle R.F."/>
            <person name="Scherer S.W."/>
        </authorList>
    </citation>
    <scope>NUCLEOTIDE SEQUENCE</scope>
    <source>
        <strain evidence="7">ROM106880</strain>
        <tissue evidence="7">Muscle</tissue>
    </source>
</reference>
<evidence type="ECO:0000313" key="9">
    <source>
        <dbReference type="Proteomes" id="UP001732720"/>
    </source>
</evidence>
<dbReference type="GO" id="GO:0035455">
    <property type="term" value="P:response to interferon-alpha"/>
    <property type="evidence" value="ECO:0007669"/>
    <property type="project" value="TreeGrafter"/>
</dbReference>
<dbReference type="KEGG" id="ccan:109698197"/>
<evidence type="ECO:0000256" key="1">
    <source>
        <dbReference type="ARBA" id="ARBA00004370"/>
    </source>
</evidence>
<keyword evidence="4 6" id="KW-1133">Transmembrane helix</keyword>
<dbReference type="GO" id="GO:0046597">
    <property type="term" value="P:host-mediated suppression of symbiont invasion"/>
    <property type="evidence" value="ECO:0007669"/>
    <property type="project" value="TreeGrafter"/>
</dbReference>
<dbReference type="PANTHER" id="PTHR13999">
    <property type="entry name" value="INTERFERON INDUCIBLE TRANSMEMBRANE PROTEIN"/>
    <property type="match status" value="1"/>
</dbReference>
<dbReference type="AlphaFoldDB" id="A0A250XVF0"/>
<dbReference type="GO" id="GO:0035456">
    <property type="term" value="P:response to interferon-beta"/>
    <property type="evidence" value="ECO:0007669"/>
    <property type="project" value="TreeGrafter"/>
</dbReference>
<comment type="subcellular location">
    <subcellularLocation>
        <location evidence="1">Membrane</location>
    </subcellularLocation>
</comment>
<dbReference type="PANTHER" id="PTHR13999:SF4">
    <property type="entry name" value="INTERFERON-INDUCED TRANSMEMBRANE PROTEIN 3"/>
    <property type="match status" value="1"/>
</dbReference>
<dbReference type="GeneID" id="109698197"/>
<dbReference type="InterPro" id="IPR007593">
    <property type="entry name" value="CD225/Dispanin_fam"/>
</dbReference>
<protein>
    <submittedName>
        <fullName evidence="10">Interferon-induced transmembrane protein 1-like</fullName>
    </submittedName>
    <submittedName>
        <fullName evidence="7">Interferon-induced transmembrane protein 2</fullName>
    </submittedName>
</protein>
<dbReference type="GO" id="GO:0051607">
    <property type="term" value="P:defense response to virus"/>
    <property type="evidence" value="ECO:0007669"/>
    <property type="project" value="TreeGrafter"/>
</dbReference>
<dbReference type="InterPro" id="IPR051517">
    <property type="entry name" value="IFITM_antiviral_protein"/>
</dbReference>
<evidence type="ECO:0000313" key="7">
    <source>
        <dbReference type="EMBL" id="JAV35249.1"/>
    </source>
</evidence>
<dbReference type="Ensembl" id="ENSCCNT00000013626.1">
    <property type="protein sequence ID" value="ENSCCNP00000010358.1"/>
    <property type="gene ID" value="ENSCCNG00000010853.1"/>
</dbReference>
<dbReference type="RefSeq" id="XP_020037833.1">
    <property type="nucleotide sequence ID" value="XM_020182244.1"/>
</dbReference>
<dbReference type="EMBL" id="GFFV01004696">
    <property type="protein sequence ID" value="JAV35249.1"/>
    <property type="molecule type" value="Transcribed_RNA"/>
</dbReference>
<dbReference type="GO" id="GO:0045071">
    <property type="term" value="P:negative regulation of viral genome replication"/>
    <property type="evidence" value="ECO:0007669"/>
    <property type="project" value="TreeGrafter"/>
</dbReference>
<dbReference type="GO" id="GO:0060337">
    <property type="term" value="P:type I interferon-mediated signaling pathway"/>
    <property type="evidence" value="ECO:0007669"/>
    <property type="project" value="TreeGrafter"/>
</dbReference>
<name>A0A250XVF0_CASCN</name>
<keyword evidence="9" id="KW-1185">Reference proteome</keyword>
<evidence type="ECO:0000313" key="8">
    <source>
        <dbReference type="Ensembl" id="ENSCCNP00000010358.1"/>
    </source>
</evidence>
<feature type="transmembrane region" description="Helical" evidence="6">
    <location>
        <begin position="108"/>
        <end position="133"/>
    </location>
</feature>
<dbReference type="GO" id="GO:0034341">
    <property type="term" value="P:response to type II interferon"/>
    <property type="evidence" value="ECO:0007669"/>
    <property type="project" value="TreeGrafter"/>
</dbReference>
<dbReference type="Pfam" id="PF04505">
    <property type="entry name" value="CD225"/>
    <property type="match status" value="1"/>
</dbReference>
<evidence type="ECO:0000313" key="10">
    <source>
        <dbReference type="RefSeq" id="XP_020037833.1"/>
    </source>
</evidence>
<dbReference type="GO" id="GO:0005886">
    <property type="term" value="C:plasma membrane"/>
    <property type="evidence" value="ECO:0007669"/>
    <property type="project" value="TreeGrafter"/>
</dbReference>
<evidence type="ECO:0000256" key="2">
    <source>
        <dbReference type="ARBA" id="ARBA00006843"/>
    </source>
</evidence>
<reference evidence="10" key="3">
    <citation type="submission" date="2025-04" db="UniProtKB">
        <authorList>
            <consortium name="RefSeq"/>
        </authorList>
    </citation>
    <scope>IDENTIFICATION</scope>
    <source>
        <tissue evidence="10">Leukocyte</tissue>
    </source>
</reference>
<reference evidence="8" key="2">
    <citation type="submission" date="2023-09" db="UniProtKB">
        <authorList>
            <consortium name="Ensembl"/>
        </authorList>
    </citation>
    <scope>IDENTIFICATION</scope>
</reference>
<evidence type="ECO:0000256" key="5">
    <source>
        <dbReference type="ARBA" id="ARBA00023136"/>
    </source>
</evidence>
<gene>
    <name evidence="7" type="primary">IFITM2</name>
    <name evidence="8 10" type="synonym">LOC109698197</name>
</gene>